<dbReference type="InterPro" id="IPR009057">
    <property type="entry name" value="Homeodomain-like_sf"/>
</dbReference>
<dbReference type="SUPFAM" id="SSF46689">
    <property type="entry name" value="Homeodomain-like"/>
    <property type="match status" value="2"/>
</dbReference>
<keyword evidence="4" id="KW-0238">DNA-binding</keyword>
<dbReference type="SUPFAM" id="SSF52172">
    <property type="entry name" value="CheY-like"/>
    <property type="match status" value="1"/>
</dbReference>
<dbReference type="STRING" id="463014.BAU07_06195"/>
<dbReference type="PROSITE" id="PS00041">
    <property type="entry name" value="HTH_ARAC_FAMILY_1"/>
    <property type="match status" value="1"/>
</dbReference>
<evidence type="ECO:0000256" key="6">
    <source>
        <dbReference type="PROSITE-ProRule" id="PRU00169"/>
    </source>
</evidence>
<keyword evidence="5" id="KW-0804">Transcription</keyword>
<evidence type="ECO:0000259" key="8">
    <source>
        <dbReference type="PROSITE" id="PS50110"/>
    </source>
</evidence>
<dbReference type="PROSITE" id="PS50110">
    <property type="entry name" value="RESPONSE_REGULATORY"/>
    <property type="match status" value="1"/>
</dbReference>
<evidence type="ECO:0000256" key="4">
    <source>
        <dbReference type="ARBA" id="ARBA00023125"/>
    </source>
</evidence>
<proteinExistence type="predicted"/>
<dbReference type="InterPro" id="IPR020449">
    <property type="entry name" value="Tscrpt_reg_AraC-type_HTH"/>
</dbReference>
<keyword evidence="3" id="KW-0805">Transcription regulation</keyword>
<dbReference type="Proteomes" id="UP000091926">
    <property type="component" value="Chromosome"/>
</dbReference>
<dbReference type="GO" id="GO:0003700">
    <property type="term" value="F:DNA-binding transcription factor activity"/>
    <property type="evidence" value="ECO:0007669"/>
    <property type="project" value="InterPro"/>
</dbReference>
<protein>
    <recommendedName>
        <fullName evidence="11">DNA-binding response regulator</fullName>
    </recommendedName>
</protein>
<keyword evidence="10" id="KW-1185">Reference proteome</keyword>
<feature type="domain" description="Response regulatory" evidence="8">
    <location>
        <begin position="12"/>
        <end position="129"/>
    </location>
</feature>
<dbReference type="KEGG" id="bfz:BAU07_06195"/>
<dbReference type="InterPro" id="IPR018062">
    <property type="entry name" value="HTH_AraC-typ_CS"/>
</dbReference>
<dbReference type="EMBL" id="CP016172">
    <property type="protein sequence ID" value="ANN76755.1"/>
    <property type="molecule type" value="Genomic_DNA"/>
</dbReference>
<dbReference type="Gene3D" id="1.10.10.60">
    <property type="entry name" value="Homeodomain-like"/>
    <property type="match status" value="1"/>
</dbReference>
<dbReference type="AlphaFoldDB" id="A0A193GA97"/>
<dbReference type="GO" id="GO:0000156">
    <property type="term" value="F:phosphorelay response regulator activity"/>
    <property type="evidence" value="ECO:0007669"/>
    <property type="project" value="TreeGrafter"/>
</dbReference>
<keyword evidence="2" id="KW-0902">Two-component regulatory system</keyword>
<dbReference type="Pfam" id="PF00072">
    <property type="entry name" value="Response_reg"/>
    <property type="match status" value="1"/>
</dbReference>
<dbReference type="Pfam" id="PF12833">
    <property type="entry name" value="HTH_18"/>
    <property type="match status" value="1"/>
</dbReference>
<name>A0A193GA97_9BORD</name>
<gene>
    <name evidence="9" type="ORF">BAU07_06195</name>
</gene>
<reference evidence="9 10" key="1">
    <citation type="submission" date="2016-06" db="EMBL/GenBank/DDBJ databases">
        <title>Complete genome sequences of Bordetella bronchialis and Bordetella flabilis.</title>
        <authorList>
            <person name="LiPuma J.J."/>
            <person name="Spilker T."/>
        </authorList>
    </citation>
    <scope>NUCLEOTIDE SEQUENCE [LARGE SCALE GENOMIC DNA]</scope>
    <source>
        <strain evidence="9 10">AU10664</strain>
    </source>
</reference>
<dbReference type="InterPro" id="IPR011006">
    <property type="entry name" value="CheY-like_superfamily"/>
</dbReference>
<feature type="domain" description="HTH araC/xylS-type" evidence="7">
    <location>
        <begin position="175"/>
        <end position="273"/>
    </location>
</feature>
<evidence type="ECO:0000256" key="3">
    <source>
        <dbReference type="ARBA" id="ARBA00023015"/>
    </source>
</evidence>
<dbReference type="PRINTS" id="PR00032">
    <property type="entry name" value="HTHARAC"/>
</dbReference>
<sequence>MVLNNTVERSGRLLLIDDSPADLRLLVQLLRQENFKLMVALNGKQGYERAVADPPPDAILLDASMPRLDGYATCRMLKENPRTANIPVLFVTASATLDERLKGFGAGAVDYVTKPYSPDDVLARIRVQLQRRQGPHEPDAGAQISLADSARHDGRPGPGLGPRSLSISNEHAIVNATTQYLSEHLCDAPSQKLLARLIGVNEKRLTNAFRTLLGKTVHDFLRDQRMDKARTLLQDRSLTVAEIADQLGFSSAANFASAFRRELGCSPVAFRRGVVGANGMRLGAVQGRRDD</sequence>
<evidence type="ECO:0000313" key="9">
    <source>
        <dbReference type="EMBL" id="ANN76755.1"/>
    </source>
</evidence>
<dbReference type="GO" id="GO:0032993">
    <property type="term" value="C:protein-DNA complex"/>
    <property type="evidence" value="ECO:0007669"/>
    <property type="project" value="TreeGrafter"/>
</dbReference>
<organism evidence="9 10">
    <name type="scientific">Bordetella flabilis</name>
    <dbReference type="NCBI Taxonomy" id="463014"/>
    <lineage>
        <taxon>Bacteria</taxon>
        <taxon>Pseudomonadati</taxon>
        <taxon>Pseudomonadota</taxon>
        <taxon>Betaproteobacteria</taxon>
        <taxon>Burkholderiales</taxon>
        <taxon>Alcaligenaceae</taxon>
        <taxon>Bordetella</taxon>
    </lineage>
</organism>
<dbReference type="InterPro" id="IPR018060">
    <property type="entry name" value="HTH_AraC"/>
</dbReference>
<evidence type="ECO:0000256" key="1">
    <source>
        <dbReference type="ARBA" id="ARBA00022553"/>
    </source>
</evidence>
<dbReference type="RefSeq" id="WP_066655031.1">
    <property type="nucleotide sequence ID" value="NZ_CBCSCL010000017.1"/>
</dbReference>
<accession>A0A193GA97</accession>
<dbReference type="Gene3D" id="3.40.50.2300">
    <property type="match status" value="1"/>
</dbReference>
<dbReference type="InterPro" id="IPR039420">
    <property type="entry name" value="WalR-like"/>
</dbReference>
<dbReference type="PROSITE" id="PS01124">
    <property type="entry name" value="HTH_ARAC_FAMILY_2"/>
    <property type="match status" value="1"/>
</dbReference>
<dbReference type="SMART" id="SM00342">
    <property type="entry name" value="HTH_ARAC"/>
    <property type="match status" value="1"/>
</dbReference>
<evidence type="ECO:0008006" key="11">
    <source>
        <dbReference type="Google" id="ProtNLM"/>
    </source>
</evidence>
<dbReference type="SMART" id="SM00448">
    <property type="entry name" value="REC"/>
    <property type="match status" value="1"/>
</dbReference>
<dbReference type="InterPro" id="IPR001789">
    <property type="entry name" value="Sig_transdc_resp-reg_receiver"/>
</dbReference>
<evidence type="ECO:0000256" key="2">
    <source>
        <dbReference type="ARBA" id="ARBA00023012"/>
    </source>
</evidence>
<evidence type="ECO:0000313" key="10">
    <source>
        <dbReference type="Proteomes" id="UP000091926"/>
    </source>
</evidence>
<evidence type="ECO:0000256" key="5">
    <source>
        <dbReference type="ARBA" id="ARBA00023163"/>
    </source>
</evidence>
<evidence type="ECO:0000259" key="7">
    <source>
        <dbReference type="PROSITE" id="PS01124"/>
    </source>
</evidence>
<dbReference type="PANTHER" id="PTHR48111">
    <property type="entry name" value="REGULATOR OF RPOS"/>
    <property type="match status" value="1"/>
</dbReference>
<dbReference type="GO" id="GO:0000976">
    <property type="term" value="F:transcription cis-regulatory region binding"/>
    <property type="evidence" value="ECO:0007669"/>
    <property type="project" value="TreeGrafter"/>
</dbReference>
<keyword evidence="1 6" id="KW-0597">Phosphoprotein</keyword>
<dbReference type="GO" id="GO:0005829">
    <property type="term" value="C:cytosol"/>
    <property type="evidence" value="ECO:0007669"/>
    <property type="project" value="TreeGrafter"/>
</dbReference>
<dbReference type="PANTHER" id="PTHR48111:SF1">
    <property type="entry name" value="TWO-COMPONENT RESPONSE REGULATOR ORR33"/>
    <property type="match status" value="1"/>
</dbReference>
<feature type="modified residue" description="4-aspartylphosphate" evidence="6">
    <location>
        <position position="62"/>
    </location>
</feature>